<dbReference type="Proteomes" id="UP000263928">
    <property type="component" value="Unassembled WGS sequence"/>
</dbReference>
<keyword evidence="1" id="KW-1133">Transmembrane helix</keyword>
<keyword evidence="1" id="KW-0812">Transmembrane</keyword>
<accession>A0A383S756</accession>
<reference evidence="4" key="2">
    <citation type="submission" date="2018-08" db="EMBL/GenBank/DDBJ databases">
        <authorList>
            <person name="Hornung B."/>
        </authorList>
    </citation>
    <scope>NUCLEOTIDE SEQUENCE [LARGE SCALE GENOMIC DNA]</scope>
</reference>
<reference evidence="3" key="1">
    <citation type="submission" date="2018-08" db="EMBL/GenBank/DDBJ databases">
        <authorList>
            <person name="Ferrada E.E."/>
            <person name="Latorre B.A."/>
        </authorList>
    </citation>
    <scope>NUCLEOTIDE SEQUENCE [LARGE SCALE GENOMIC DNA]</scope>
    <source>
        <strain evidence="3">Propionibacterium_australiense1</strain>
    </source>
</reference>
<dbReference type="AlphaFoldDB" id="A0A383S756"/>
<evidence type="ECO:0008006" key="6">
    <source>
        <dbReference type="Google" id="ProtNLM"/>
    </source>
</evidence>
<evidence type="ECO:0000256" key="1">
    <source>
        <dbReference type="SAM" id="Phobius"/>
    </source>
</evidence>
<evidence type="ECO:0000313" key="5">
    <source>
        <dbReference type="Proteomes" id="UP000279336"/>
    </source>
</evidence>
<feature type="transmembrane region" description="Helical" evidence="1">
    <location>
        <begin position="69"/>
        <end position="89"/>
    </location>
</feature>
<organism evidence="3 4">
    <name type="scientific">Propionibacterium australiense</name>
    <dbReference type="NCBI Taxonomy" id="119981"/>
    <lineage>
        <taxon>Bacteria</taxon>
        <taxon>Bacillati</taxon>
        <taxon>Actinomycetota</taxon>
        <taxon>Actinomycetes</taxon>
        <taxon>Propionibacteriales</taxon>
        <taxon>Propionibacteriaceae</taxon>
        <taxon>Propionibacterium</taxon>
    </lineage>
</organism>
<sequence>MRDERGSWASRASADLSVEEALAHIDTGRPLVVTSDRSGAQQDLLLLSATGAVLAFFFLGVLAPQANHPVLVGVLGGIAALSIIGGFAVNMRMIRPRRLTLSTVGIVQEELVRGTWRREYAYRWYEISQVTVGRIGRSNKRICRLSVPAVPGRKAAGIRVPYIAFGENPERAWAVIAQAHRRYLEFSRREAVL</sequence>
<feature type="transmembrane region" description="Helical" evidence="1">
    <location>
        <begin position="44"/>
        <end position="63"/>
    </location>
</feature>
<evidence type="ECO:0000313" key="2">
    <source>
        <dbReference type="EMBL" id="RLP07691.1"/>
    </source>
</evidence>
<name>A0A383S756_9ACTN</name>
<protein>
    <recommendedName>
        <fullName evidence="6">Bacterial PH domain</fullName>
    </recommendedName>
</protein>
<gene>
    <name evidence="2" type="ORF">D7U36_10890</name>
    <name evidence="3" type="ORF">PROPAUS_1593</name>
</gene>
<evidence type="ECO:0000313" key="3">
    <source>
        <dbReference type="EMBL" id="SYZ33673.1"/>
    </source>
</evidence>
<reference evidence="2 5" key="3">
    <citation type="submission" date="2018-10" db="EMBL/GenBank/DDBJ databases">
        <title>Propionibacterium australiense Genome Sequencing and Assembly.</title>
        <authorList>
            <person name="Bernier A.-M."/>
            <person name="Bernard K."/>
        </authorList>
    </citation>
    <scope>NUCLEOTIDE SEQUENCE [LARGE SCALE GENOMIC DNA]</scope>
    <source>
        <strain evidence="2 5">NML98A078</strain>
    </source>
</reference>
<keyword evidence="4" id="KW-1185">Reference proteome</keyword>
<dbReference type="Proteomes" id="UP000279336">
    <property type="component" value="Unassembled WGS sequence"/>
</dbReference>
<dbReference type="EMBL" id="RCIW01000017">
    <property type="protein sequence ID" value="RLP07691.1"/>
    <property type="molecule type" value="Genomic_DNA"/>
</dbReference>
<proteinExistence type="predicted"/>
<dbReference type="RefSeq" id="WP_119162016.1">
    <property type="nucleotide sequence ID" value="NZ_LR134442.1"/>
</dbReference>
<dbReference type="OrthoDB" id="9953761at2"/>
<dbReference type="EMBL" id="UNQJ01000011">
    <property type="protein sequence ID" value="SYZ33673.1"/>
    <property type="molecule type" value="Genomic_DNA"/>
</dbReference>
<keyword evidence="1" id="KW-0472">Membrane</keyword>
<evidence type="ECO:0000313" key="4">
    <source>
        <dbReference type="Proteomes" id="UP000263928"/>
    </source>
</evidence>